<reference evidence="2" key="1">
    <citation type="journal article" date="2019" name="Int. J. Syst. Evol. Microbiol.">
        <title>The Global Catalogue of Microorganisms (GCM) 10K type strain sequencing project: providing services to taxonomists for standard genome sequencing and annotation.</title>
        <authorList>
            <consortium name="The Broad Institute Genomics Platform"/>
            <consortium name="The Broad Institute Genome Sequencing Center for Infectious Disease"/>
            <person name="Wu L."/>
            <person name="Ma J."/>
        </authorList>
    </citation>
    <scope>NUCLEOTIDE SEQUENCE [LARGE SCALE GENOMIC DNA]</scope>
    <source>
        <strain evidence="2">JCM 18720</strain>
    </source>
</reference>
<dbReference type="EMBL" id="BAABLF010000005">
    <property type="protein sequence ID" value="GAA5187495.1"/>
    <property type="molecule type" value="Genomic_DNA"/>
</dbReference>
<evidence type="ECO:0000313" key="1">
    <source>
        <dbReference type="EMBL" id="GAA5187495.1"/>
    </source>
</evidence>
<proteinExistence type="predicted"/>
<keyword evidence="2" id="KW-1185">Reference proteome</keyword>
<accession>A0ABP9RWD7</accession>
<name>A0ABP9RWD7_9GAMM</name>
<dbReference type="Proteomes" id="UP001501600">
    <property type="component" value="Unassembled WGS sequence"/>
</dbReference>
<comment type="caution">
    <text evidence="1">The sequence shown here is derived from an EMBL/GenBank/DDBJ whole genome shotgun (WGS) entry which is preliminary data.</text>
</comment>
<organism evidence="1 2">
    <name type="scientific">Ferrimonas gelatinilytica</name>
    <dbReference type="NCBI Taxonomy" id="1255257"/>
    <lineage>
        <taxon>Bacteria</taxon>
        <taxon>Pseudomonadati</taxon>
        <taxon>Pseudomonadota</taxon>
        <taxon>Gammaproteobacteria</taxon>
        <taxon>Alteromonadales</taxon>
        <taxon>Ferrimonadaceae</taxon>
        <taxon>Ferrimonas</taxon>
    </lineage>
</organism>
<protein>
    <submittedName>
        <fullName evidence="1">Uncharacterized protein</fullName>
    </submittedName>
</protein>
<sequence length="104" mass="12225">MAEPSVLEIQRHQVPTLTLSQVTPVQIMMAETVRQRTALQRQAPYRYERKEEAKFPRLAPRQVPFDPLLRPYLWQLDWKSVQIHQQRHQGLRLNHGGGSFRVGT</sequence>
<evidence type="ECO:0000313" key="2">
    <source>
        <dbReference type="Proteomes" id="UP001501600"/>
    </source>
</evidence>
<gene>
    <name evidence="1" type="ORF">GCM10025772_05300</name>
</gene>